<dbReference type="AlphaFoldDB" id="A0A3P4AYB4"/>
<evidence type="ECO:0000256" key="6">
    <source>
        <dbReference type="ARBA" id="ARBA00022729"/>
    </source>
</evidence>
<organism evidence="13 14">
    <name type="scientific">Pigmentiphaga humi</name>
    <dbReference type="NCBI Taxonomy" id="2478468"/>
    <lineage>
        <taxon>Bacteria</taxon>
        <taxon>Pseudomonadati</taxon>
        <taxon>Pseudomonadota</taxon>
        <taxon>Betaproteobacteria</taxon>
        <taxon>Burkholderiales</taxon>
        <taxon>Alcaligenaceae</taxon>
        <taxon>Pigmentiphaga</taxon>
    </lineage>
</organism>
<dbReference type="SUPFAM" id="SSF56935">
    <property type="entry name" value="Porins"/>
    <property type="match status" value="1"/>
</dbReference>
<name>A0A3P4AYB4_9BURK</name>
<feature type="signal peptide" evidence="11">
    <location>
        <begin position="1"/>
        <end position="22"/>
    </location>
</feature>
<evidence type="ECO:0000256" key="9">
    <source>
        <dbReference type="ARBA" id="ARBA00023136"/>
    </source>
</evidence>
<evidence type="ECO:0000256" key="11">
    <source>
        <dbReference type="SAM" id="SignalP"/>
    </source>
</evidence>
<dbReference type="InterPro" id="IPR002299">
    <property type="entry name" value="Porin_Neis"/>
</dbReference>
<dbReference type="Proteomes" id="UP000277294">
    <property type="component" value="Unassembled WGS sequence"/>
</dbReference>
<dbReference type="GO" id="GO:0006811">
    <property type="term" value="P:monoatomic ion transport"/>
    <property type="evidence" value="ECO:0007669"/>
    <property type="project" value="UniProtKB-KW"/>
</dbReference>
<evidence type="ECO:0000256" key="3">
    <source>
        <dbReference type="ARBA" id="ARBA00022448"/>
    </source>
</evidence>
<keyword evidence="14" id="KW-1185">Reference proteome</keyword>
<evidence type="ECO:0000256" key="1">
    <source>
        <dbReference type="ARBA" id="ARBA00004571"/>
    </source>
</evidence>
<evidence type="ECO:0000256" key="5">
    <source>
        <dbReference type="ARBA" id="ARBA00022692"/>
    </source>
</evidence>
<dbReference type="InterPro" id="IPR033900">
    <property type="entry name" value="Gram_neg_porin_domain"/>
</dbReference>
<dbReference type="Gene3D" id="2.40.160.10">
    <property type="entry name" value="Porin"/>
    <property type="match status" value="1"/>
</dbReference>
<comment type="subcellular location">
    <subcellularLocation>
        <location evidence="1">Cell outer membrane</location>
        <topology evidence="1">Multi-pass membrane protein</topology>
    </subcellularLocation>
</comment>
<dbReference type="PANTHER" id="PTHR34501">
    <property type="entry name" value="PROTEIN YDDL-RELATED"/>
    <property type="match status" value="1"/>
</dbReference>
<sequence>MKKLPSLLAAAAVAAIPTLACAQSSVTLYGIVDVSVEHIKSGSNKANRVQSGGLTQSRWGLRGTEDLGNGMKALFNLEGRMNVDDGTQVGSLFNGRAVLGLSGHWGTVTLGREFNPIYDLKIRSNAFNVAPYSTTQVLMAAGASRTDNAIRYDSPIWGGLRAGLFYSMGTESTTQSKTGRHTGLAAQYQKGPIYAGLAWNRVDLPAAGVHATNEWMAGGSYALDALKLYLSYWTLRSDNTSAPDAAINLWTLGASYDVAANHRLLVSIGLLDASRPSAASGNDARQFTLGYEYSLSKRTTLYAQYAHVTNKNSANYQISRFANSGVGSADVSDPNAFQLGMRHSF</sequence>
<proteinExistence type="predicted"/>
<dbReference type="GO" id="GO:0009279">
    <property type="term" value="C:cell outer membrane"/>
    <property type="evidence" value="ECO:0007669"/>
    <property type="project" value="UniProtKB-SubCell"/>
</dbReference>
<keyword evidence="3" id="KW-0813">Transport</keyword>
<dbReference type="InterPro" id="IPR050298">
    <property type="entry name" value="Gram-neg_bact_OMP"/>
</dbReference>
<dbReference type="Pfam" id="PF13609">
    <property type="entry name" value="Porin_4"/>
    <property type="match status" value="1"/>
</dbReference>
<keyword evidence="6 11" id="KW-0732">Signal</keyword>
<reference evidence="13 14" key="1">
    <citation type="submission" date="2018-10" db="EMBL/GenBank/DDBJ databases">
        <authorList>
            <person name="Criscuolo A."/>
        </authorList>
    </citation>
    <scope>NUCLEOTIDE SEQUENCE [LARGE SCALE GENOMIC DNA]</scope>
    <source>
        <strain evidence="13">DnA1</strain>
    </source>
</reference>
<dbReference type="CDD" id="cd00342">
    <property type="entry name" value="gram_neg_porins"/>
    <property type="match status" value="1"/>
</dbReference>
<feature type="domain" description="Porin" evidence="12">
    <location>
        <begin position="9"/>
        <end position="312"/>
    </location>
</feature>
<dbReference type="GO" id="GO:0046930">
    <property type="term" value="C:pore complex"/>
    <property type="evidence" value="ECO:0007669"/>
    <property type="project" value="UniProtKB-KW"/>
</dbReference>
<keyword evidence="5" id="KW-0812">Transmembrane</keyword>
<evidence type="ECO:0000256" key="7">
    <source>
        <dbReference type="ARBA" id="ARBA00023065"/>
    </source>
</evidence>
<feature type="chain" id="PRO_5018059257" evidence="11">
    <location>
        <begin position="23"/>
        <end position="345"/>
    </location>
</feature>
<evidence type="ECO:0000256" key="8">
    <source>
        <dbReference type="ARBA" id="ARBA00023114"/>
    </source>
</evidence>
<accession>A0A3P4AYB4</accession>
<dbReference type="PANTHER" id="PTHR34501:SF9">
    <property type="entry name" value="MAJOR OUTER MEMBRANE PROTEIN P.IA"/>
    <property type="match status" value="1"/>
</dbReference>
<evidence type="ECO:0000313" key="14">
    <source>
        <dbReference type="Proteomes" id="UP000277294"/>
    </source>
</evidence>
<dbReference type="GO" id="GO:0015288">
    <property type="term" value="F:porin activity"/>
    <property type="evidence" value="ECO:0007669"/>
    <property type="project" value="UniProtKB-KW"/>
</dbReference>
<keyword evidence="7" id="KW-0406">Ion transport</keyword>
<dbReference type="InterPro" id="IPR023614">
    <property type="entry name" value="Porin_dom_sf"/>
</dbReference>
<keyword evidence="9" id="KW-0472">Membrane</keyword>
<evidence type="ECO:0000256" key="10">
    <source>
        <dbReference type="ARBA" id="ARBA00023237"/>
    </source>
</evidence>
<dbReference type="EMBL" id="UWPJ01000005">
    <property type="protein sequence ID" value="VCU68408.1"/>
    <property type="molecule type" value="Genomic_DNA"/>
</dbReference>
<dbReference type="OrthoDB" id="6975458at2"/>
<protein>
    <submittedName>
        <fullName evidence="13">Outer membrane porin protein 32</fullName>
    </submittedName>
</protein>
<evidence type="ECO:0000256" key="4">
    <source>
        <dbReference type="ARBA" id="ARBA00022452"/>
    </source>
</evidence>
<evidence type="ECO:0000256" key="2">
    <source>
        <dbReference type="ARBA" id="ARBA00011233"/>
    </source>
</evidence>
<dbReference type="RefSeq" id="WP_124077621.1">
    <property type="nucleotide sequence ID" value="NZ_UWPJ01000005.1"/>
</dbReference>
<dbReference type="PRINTS" id="PR00184">
    <property type="entry name" value="NEISSPPORIN"/>
</dbReference>
<evidence type="ECO:0000313" key="13">
    <source>
        <dbReference type="EMBL" id="VCU68408.1"/>
    </source>
</evidence>
<evidence type="ECO:0000259" key="12">
    <source>
        <dbReference type="Pfam" id="PF13609"/>
    </source>
</evidence>
<keyword evidence="8" id="KW-0626">Porin</keyword>
<keyword evidence="10" id="KW-0998">Cell outer membrane</keyword>
<comment type="subunit">
    <text evidence="2">Homotrimer.</text>
</comment>
<keyword evidence="4" id="KW-1134">Transmembrane beta strand</keyword>
<gene>
    <name evidence="13" type="ORF">PIGHUM_00459</name>
</gene>